<dbReference type="EMBL" id="FOVH01000019">
    <property type="protein sequence ID" value="SFP89850.1"/>
    <property type="molecule type" value="Genomic_DNA"/>
</dbReference>
<dbReference type="STRING" id="1993.SAMN04489713_11917"/>
<dbReference type="InParanoid" id="A0A1I5U3M8"/>
<keyword evidence="3" id="KW-1185">Reference proteome</keyword>
<dbReference type="RefSeq" id="WP_075024046.1">
    <property type="nucleotide sequence ID" value="NZ_FOVH01000019.1"/>
</dbReference>
<dbReference type="Proteomes" id="UP000183413">
    <property type="component" value="Unassembled WGS sequence"/>
</dbReference>
<protein>
    <recommendedName>
        <fullName evidence="4">CU044_5270 family protein</fullName>
    </recommendedName>
</protein>
<evidence type="ECO:0000313" key="2">
    <source>
        <dbReference type="EMBL" id="SFP89850.1"/>
    </source>
</evidence>
<evidence type="ECO:0000313" key="3">
    <source>
        <dbReference type="Proteomes" id="UP000183413"/>
    </source>
</evidence>
<dbReference type="NCBIfam" id="NF038083">
    <property type="entry name" value="CU044_5270_fam"/>
    <property type="match status" value="1"/>
</dbReference>
<accession>A0A1I5U3M8</accession>
<keyword evidence="1" id="KW-0472">Membrane</keyword>
<dbReference type="InterPro" id="IPR047789">
    <property type="entry name" value="CU044_5270-like"/>
</dbReference>
<feature type="transmembrane region" description="Helical" evidence="1">
    <location>
        <begin position="62"/>
        <end position="82"/>
    </location>
</feature>
<gene>
    <name evidence="2" type="ORF">SAMN04489713_11917</name>
</gene>
<evidence type="ECO:0008006" key="4">
    <source>
        <dbReference type="Google" id="ProtNLM"/>
    </source>
</evidence>
<keyword evidence="1" id="KW-0812">Transmembrane</keyword>
<evidence type="ECO:0000256" key="1">
    <source>
        <dbReference type="SAM" id="Phobius"/>
    </source>
</evidence>
<keyword evidence="1" id="KW-1133">Transmembrane helix</keyword>
<name>A0A1I5U3M8_9ACTN</name>
<dbReference type="AlphaFoldDB" id="A0A1I5U3M8"/>
<reference evidence="2 3" key="1">
    <citation type="submission" date="2016-10" db="EMBL/GenBank/DDBJ databases">
        <authorList>
            <person name="de Groot N.N."/>
        </authorList>
    </citation>
    <scope>NUCLEOTIDE SEQUENCE [LARGE SCALE GENOMIC DNA]</scope>
    <source>
        <strain evidence="2 3">DSM 43067</strain>
    </source>
</reference>
<dbReference type="eggNOG" id="ENOG5032XGF">
    <property type="taxonomic scope" value="Bacteria"/>
</dbReference>
<proteinExistence type="predicted"/>
<organism evidence="2 3">
    <name type="scientific">Actinomadura madurae</name>
    <dbReference type="NCBI Taxonomy" id="1993"/>
    <lineage>
        <taxon>Bacteria</taxon>
        <taxon>Bacillati</taxon>
        <taxon>Actinomycetota</taxon>
        <taxon>Actinomycetes</taxon>
        <taxon>Streptosporangiales</taxon>
        <taxon>Thermomonosporaceae</taxon>
        <taxon>Actinomadura</taxon>
    </lineage>
</organism>
<sequence>MNDVLRTLREARPAELDPDLPVGEDVRRAELARAMAAAPTGARTAAPTAVPPAPARRRVRPAWGLGLAGAVTAGAVVAAAVLTAPMINEGGGTDGDGPRPGSGGGAAVALDARTVLLAAAGKADGQAERVRAYWHQVTISSSTYTVGTGGDRYAVTLRSRSESWTPSRPGGTAWGAEQDLGARPATKADEAAWRRAGSPDTFKVEVPVTPGGKGRLKGFTATTAPGERHFSGSPLVDGDKVFWLGRNVTMKDLRSLPSDPARLKAELLRWYEGHDTESDRPMASGEWLYTVARGLVMDMPVKPAVRAAGFRMLAGLPEVRSLGKVTDPEGRTGDAIALDERTPAGVIRHELIIDVPSGTALASRNVMVRPAAGSAVPAGRTMNSTVTLATGWTDSRPS</sequence>